<evidence type="ECO:0000313" key="10">
    <source>
        <dbReference type="EMBL" id="MBC5660268.1"/>
    </source>
</evidence>
<dbReference type="InterPro" id="IPR025857">
    <property type="entry name" value="MacB_PCD"/>
</dbReference>
<evidence type="ECO:0000256" key="3">
    <source>
        <dbReference type="ARBA" id="ARBA00022692"/>
    </source>
</evidence>
<keyword evidence="2" id="KW-1003">Cell membrane</keyword>
<comment type="subcellular location">
    <subcellularLocation>
        <location evidence="1">Cell membrane</location>
        <topology evidence="1">Multi-pass membrane protein</topology>
    </subcellularLocation>
</comment>
<proteinExistence type="inferred from homology"/>
<feature type="transmembrane region" description="Helical" evidence="7">
    <location>
        <begin position="279"/>
        <end position="307"/>
    </location>
</feature>
<organism evidence="10 11">
    <name type="scientific">Anaerosacchariphilus hominis</name>
    <dbReference type="NCBI Taxonomy" id="2763017"/>
    <lineage>
        <taxon>Bacteria</taxon>
        <taxon>Bacillati</taxon>
        <taxon>Bacillota</taxon>
        <taxon>Clostridia</taxon>
        <taxon>Lachnospirales</taxon>
        <taxon>Lachnospiraceae</taxon>
        <taxon>Anaerosacchariphilus</taxon>
    </lineage>
</organism>
<dbReference type="Pfam" id="PF02687">
    <property type="entry name" value="FtsX"/>
    <property type="match status" value="1"/>
</dbReference>
<feature type="domain" description="ABC3 transporter permease C-terminal" evidence="8">
    <location>
        <begin position="286"/>
        <end position="401"/>
    </location>
</feature>
<evidence type="ECO:0000256" key="5">
    <source>
        <dbReference type="ARBA" id="ARBA00023136"/>
    </source>
</evidence>
<keyword evidence="5 7" id="KW-0472">Membrane</keyword>
<keyword evidence="4 7" id="KW-1133">Transmembrane helix</keyword>
<comment type="similarity">
    <text evidence="6">Belongs to the ABC-4 integral membrane protein family.</text>
</comment>
<dbReference type="GO" id="GO:0022857">
    <property type="term" value="F:transmembrane transporter activity"/>
    <property type="evidence" value="ECO:0007669"/>
    <property type="project" value="TreeGrafter"/>
</dbReference>
<dbReference type="PANTHER" id="PTHR30572">
    <property type="entry name" value="MEMBRANE COMPONENT OF TRANSPORTER-RELATED"/>
    <property type="match status" value="1"/>
</dbReference>
<accession>A0A923LDH2</accession>
<comment type="caution">
    <text evidence="10">The sequence shown here is derived from an EMBL/GenBank/DDBJ whole genome shotgun (WGS) entry which is preliminary data.</text>
</comment>
<gene>
    <name evidence="10" type="ORF">H8S44_10840</name>
</gene>
<feature type="transmembrane region" description="Helical" evidence="7">
    <location>
        <begin position="328"/>
        <end position="357"/>
    </location>
</feature>
<keyword evidence="11" id="KW-1185">Reference proteome</keyword>
<evidence type="ECO:0000256" key="6">
    <source>
        <dbReference type="ARBA" id="ARBA00038076"/>
    </source>
</evidence>
<feature type="domain" description="MacB-like periplasmic core" evidence="9">
    <location>
        <begin position="22"/>
        <end position="214"/>
    </location>
</feature>
<protein>
    <submittedName>
        <fullName evidence="10">ABC transporter permease</fullName>
    </submittedName>
</protein>
<dbReference type="Pfam" id="PF12704">
    <property type="entry name" value="MacB_PCD"/>
    <property type="match status" value="1"/>
</dbReference>
<keyword evidence="3 7" id="KW-0812">Transmembrane</keyword>
<evidence type="ECO:0000256" key="1">
    <source>
        <dbReference type="ARBA" id="ARBA00004651"/>
    </source>
</evidence>
<dbReference type="Proteomes" id="UP000649345">
    <property type="component" value="Unassembled WGS sequence"/>
</dbReference>
<evidence type="ECO:0000256" key="4">
    <source>
        <dbReference type="ARBA" id="ARBA00022989"/>
    </source>
</evidence>
<evidence type="ECO:0000256" key="7">
    <source>
        <dbReference type="SAM" id="Phobius"/>
    </source>
</evidence>
<dbReference type="InterPro" id="IPR003838">
    <property type="entry name" value="ABC3_permease_C"/>
</dbReference>
<dbReference type="InterPro" id="IPR050250">
    <property type="entry name" value="Macrolide_Exporter_MacB"/>
</dbReference>
<dbReference type="AlphaFoldDB" id="A0A923LDH2"/>
<dbReference type="EMBL" id="JACOOR010000006">
    <property type="protein sequence ID" value="MBC5660268.1"/>
    <property type="molecule type" value="Genomic_DNA"/>
</dbReference>
<name>A0A923LDH2_9FIRM</name>
<dbReference type="RefSeq" id="WP_186872494.1">
    <property type="nucleotide sequence ID" value="NZ_JACOOR010000006.1"/>
</dbReference>
<evidence type="ECO:0000313" key="11">
    <source>
        <dbReference type="Proteomes" id="UP000649345"/>
    </source>
</evidence>
<evidence type="ECO:0000259" key="8">
    <source>
        <dbReference type="Pfam" id="PF02687"/>
    </source>
</evidence>
<feature type="transmembrane region" description="Helical" evidence="7">
    <location>
        <begin position="21"/>
        <end position="42"/>
    </location>
</feature>
<evidence type="ECO:0000256" key="2">
    <source>
        <dbReference type="ARBA" id="ARBA00022475"/>
    </source>
</evidence>
<reference evidence="10" key="1">
    <citation type="submission" date="2020-08" db="EMBL/GenBank/DDBJ databases">
        <title>Genome public.</title>
        <authorList>
            <person name="Liu C."/>
            <person name="Sun Q."/>
        </authorList>
    </citation>
    <scope>NUCLEOTIDE SEQUENCE</scope>
    <source>
        <strain evidence="10">NSJ-68</strain>
    </source>
</reference>
<evidence type="ECO:0000259" key="9">
    <source>
        <dbReference type="Pfam" id="PF12704"/>
    </source>
</evidence>
<feature type="transmembrane region" description="Helical" evidence="7">
    <location>
        <begin position="369"/>
        <end position="391"/>
    </location>
</feature>
<sequence>MAQLYEYIKMAIDNIRANKGRSFLTMLGIIIGISSVIMIMSIGGGAKAEMSDALNAIAGGQIYVYSNTDGGSDEEQITADDMAAIKEKIPHVKGVTPSDSMFGSILTPKGTFDVYATTGTADLEYTHNPEMVAGHYFTDSDVEAMNLVAVVSQSDAIKMFGTDDVLGMTVEATIYNVTQEITICGVMKSEDEDGMMGAMMGQESYVNFYMPYTANYAFGYELDSFYGLNIISEGSRYSREVGQEALNLLASRHQTQGEDAFMLQDADSQIAQITGVLDMITAFIALVAAIALLVGGIGVMNIMLVSVTERTREIGIRKALGARTGSIMLQFLAESAIITCMGGLVGIALGLLGAYGICALPMLGFRPAVSLVTIVLATVFSSAVGIFFGIYPAKKAARLSPIEALRRN</sequence>
<dbReference type="PANTHER" id="PTHR30572:SF4">
    <property type="entry name" value="ABC TRANSPORTER PERMEASE YTRF"/>
    <property type="match status" value="1"/>
</dbReference>
<dbReference type="GO" id="GO:0005886">
    <property type="term" value="C:plasma membrane"/>
    <property type="evidence" value="ECO:0007669"/>
    <property type="project" value="UniProtKB-SubCell"/>
</dbReference>